<dbReference type="Gene3D" id="4.10.830.30">
    <property type="entry name" value="Ribosomal protein L31"/>
    <property type="match status" value="1"/>
</dbReference>
<sequence>MKQGIHPEYHRVTVTCACGNSFETGSTSAVPLRVEICSQCHPYYTGTRQRAARGGRVERFQRRYGRNESGQEG</sequence>
<comment type="similarity">
    <text evidence="1 7">Belongs to the bacterial ribosomal protein bL31 family. Type A subfamily.</text>
</comment>
<dbReference type="PROSITE" id="PS01143">
    <property type="entry name" value="RIBOSOMAL_L31"/>
    <property type="match status" value="1"/>
</dbReference>
<dbReference type="RefSeq" id="WP_068140093.1">
    <property type="nucleotide sequence ID" value="NZ_AP014924.1"/>
</dbReference>
<reference evidence="10" key="2">
    <citation type="journal article" date="2016" name="Int. J. Syst. Evol. Microbiol.">
        <title>Complete genome sequence and cell structure of Limnochorda pilosa, a Gram-negative spore-former within the phylum Firmicutes.</title>
        <authorList>
            <person name="Watanabe M."/>
            <person name="Kojima H."/>
            <person name="Fukui M."/>
        </authorList>
    </citation>
    <scope>NUCLEOTIDE SEQUENCE [LARGE SCALE GENOMIC DNA]</scope>
    <source>
        <strain evidence="10">HC45</strain>
    </source>
</reference>
<dbReference type="GO" id="GO:0003735">
    <property type="term" value="F:structural constituent of ribosome"/>
    <property type="evidence" value="ECO:0007669"/>
    <property type="project" value="InterPro"/>
</dbReference>
<dbReference type="AlphaFoldDB" id="A0A0K2SPA2"/>
<evidence type="ECO:0000256" key="4">
    <source>
        <dbReference type="ARBA" id="ARBA00022980"/>
    </source>
</evidence>
<dbReference type="InterPro" id="IPR034704">
    <property type="entry name" value="Ribosomal_bL28/bL31-like_sf"/>
</dbReference>
<keyword evidence="7" id="KW-0479">Metal-binding</keyword>
<evidence type="ECO:0000313" key="10">
    <source>
        <dbReference type="Proteomes" id="UP000065807"/>
    </source>
</evidence>
<dbReference type="Proteomes" id="UP000065807">
    <property type="component" value="Chromosome"/>
</dbReference>
<evidence type="ECO:0000256" key="5">
    <source>
        <dbReference type="ARBA" id="ARBA00023274"/>
    </source>
</evidence>
<keyword evidence="7" id="KW-0862">Zinc</keyword>
<name>A0A0K2SPA2_LIMPI</name>
<dbReference type="PRINTS" id="PR01249">
    <property type="entry name" value="RIBOSOMALL31"/>
</dbReference>
<evidence type="ECO:0000313" key="9">
    <source>
        <dbReference type="EMBL" id="BAS28968.1"/>
    </source>
</evidence>
<dbReference type="PATRIC" id="fig|1555112.3.peg.3189"/>
<dbReference type="PANTHER" id="PTHR33280:SF1">
    <property type="entry name" value="LARGE RIBOSOMAL SUBUNIT PROTEIN BL31C"/>
    <property type="match status" value="1"/>
</dbReference>
<dbReference type="GO" id="GO:1990904">
    <property type="term" value="C:ribonucleoprotein complex"/>
    <property type="evidence" value="ECO:0007669"/>
    <property type="project" value="UniProtKB-KW"/>
</dbReference>
<evidence type="ECO:0000256" key="7">
    <source>
        <dbReference type="HAMAP-Rule" id="MF_00501"/>
    </source>
</evidence>
<dbReference type="NCBIfam" id="NF001809">
    <property type="entry name" value="PRK00528.1"/>
    <property type="match status" value="1"/>
</dbReference>
<evidence type="ECO:0000256" key="8">
    <source>
        <dbReference type="SAM" id="MobiDB-lite"/>
    </source>
</evidence>
<dbReference type="HAMAP" id="MF_00501">
    <property type="entry name" value="Ribosomal_bL31_1"/>
    <property type="match status" value="1"/>
</dbReference>
<comment type="function">
    <text evidence="7">Binds the 23S rRNA.</text>
</comment>
<comment type="subunit">
    <text evidence="7">Part of the 50S ribosomal subunit.</text>
</comment>
<accession>A0A0K2SPA2</accession>
<dbReference type="PANTHER" id="PTHR33280">
    <property type="entry name" value="50S RIBOSOMAL PROTEIN L31, CHLOROPLASTIC"/>
    <property type="match status" value="1"/>
</dbReference>
<protein>
    <recommendedName>
        <fullName evidence="6 7">Large ribosomal subunit protein bL31</fullName>
    </recommendedName>
</protein>
<dbReference type="GO" id="GO:0046872">
    <property type="term" value="F:metal ion binding"/>
    <property type="evidence" value="ECO:0007669"/>
    <property type="project" value="UniProtKB-KW"/>
</dbReference>
<dbReference type="GO" id="GO:0019843">
    <property type="term" value="F:rRNA binding"/>
    <property type="evidence" value="ECO:0007669"/>
    <property type="project" value="UniProtKB-KW"/>
</dbReference>
<gene>
    <name evidence="7" type="primary">rpmE</name>
    <name evidence="9" type="ORF">LIP_3141</name>
</gene>
<dbReference type="OrthoDB" id="9803251at2"/>
<dbReference type="Pfam" id="PF01197">
    <property type="entry name" value="Ribosomal_L31"/>
    <property type="match status" value="1"/>
</dbReference>
<keyword evidence="10" id="KW-1185">Reference proteome</keyword>
<evidence type="ECO:0000256" key="2">
    <source>
        <dbReference type="ARBA" id="ARBA00022730"/>
    </source>
</evidence>
<dbReference type="SUPFAM" id="SSF143800">
    <property type="entry name" value="L28p-like"/>
    <property type="match status" value="1"/>
</dbReference>
<feature type="binding site" evidence="7">
    <location>
        <position position="16"/>
    </location>
    <ligand>
        <name>Zn(2+)</name>
        <dbReference type="ChEBI" id="CHEBI:29105"/>
    </ligand>
</feature>
<dbReference type="InterPro" id="IPR042105">
    <property type="entry name" value="Ribosomal_bL31_sf"/>
</dbReference>
<dbReference type="NCBIfam" id="NF000612">
    <property type="entry name" value="PRK00019.1"/>
    <property type="match status" value="1"/>
</dbReference>
<keyword evidence="4 7" id="KW-0689">Ribosomal protein</keyword>
<keyword evidence="2 7" id="KW-0699">rRNA-binding</keyword>
<feature type="binding site" evidence="7">
    <location>
        <position position="37"/>
    </location>
    <ligand>
        <name>Zn(2+)</name>
        <dbReference type="ChEBI" id="CHEBI:29105"/>
    </ligand>
</feature>
<dbReference type="InterPro" id="IPR027491">
    <property type="entry name" value="Ribosomal_bL31_A"/>
</dbReference>
<proteinExistence type="inferred from homology"/>
<keyword evidence="3 7" id="KW-0694">RNA-binding</keyword>
<dbReference type="STRING" id="1555112.LIP_3141"/>
<organism evidence="9 10">
    <name type="scientific">Limnochorda pilosa</name>
    <dbReference type="NCBI Taxonomy" id="1555112"/>
    <lineage>
        <taxon>Bacteria</taxon>
        <taxon>Bacillati</taxon>
        <taxon>Bacillota</taxon>
        <taxon>Limnochordia</taxon>
        <taxon>Limnochordales</taxon>
        <taxon>Limnochordaceae</taxon>
        <taxon>Limnochorda</taxon>
    </lineage>
</organism>
<feature type="region of interest" description="Disordered" evidence="8">
    <location>
        <begin position="52"/>
        <end position="73"/>
    </location>
</feature>
<feature type="binding site" evidence="7">
    <location>
        <position position="40"/>
    </location>
    <ligand>
        <name>Zn(2+)</name>
        <dbReference type="ChEBI" id="CHEBI:29105"/>
    </ligand>
</feature>
<dbReference type="GO" id="GO:0005840">
    <property type="term" value="C:ribosome"/>
    <property type="evidence" value="ECO:0007669"/>
    <property type="project" value="UniProtKB-KW"/>
</dbReference>
<comment type="cofactor">
    <cofactor evidence="7">
        <name>Zn(2+)</name>
        <dbReference type="ChEBI" id="CHEBI:29105"/>
    </cofactor>
    <text evidence="7">Binds 1 zinc ion per subunit.</text>
</comment>
<dbReference type="KEGG" id="lpil:LIP_3141"/>
<dbReference type="InterPro" id="IPR002150">
    <property type="entry name" value="Ribosomal_bL31"/>
</dbReference>
<evidence type="ECO:0000256" key="3">
    <source>
        <dbReference type="ARBA" id="ARBA00022884"/>
    </source>
</evidence>
<dbReference type="NCBIfam" id="TIGR00105">
    <property type="entry name" value="L31"/>
    <property type="match status" value="1"/>
</dbReference>
<evidence type="ECO:0000256" key="6">
    <source>
        <dbReference type="ARBA" id="ARBA00035687"/>
    </source>
</evidence>
<feature type="binding site" evidence="7">
    <location>
        <position position="18"/>
    </location>
    <ligand>
        <name>Zn(2+)</name>
        <dbReference type="ChEBI" id="CHEBI:29105"/>
    </ligand>
</feature>
<keyword evidence="5 7" id="KW-0687">Ribonucleoprotein</keyword>
<dbReference type="GO" id="GO:0006412">
    <property type="term" value="P:translation"/>
    <property type="evidence" value="ECO:0007669"/>
    <property type="project" value="UniProtKB-UniRule"/>
</dbReference>
<evidence type="ECO:0000256" key="1">
    <source>
        <dbReference type="ARBA" id="ARBA00009296"/>
    </source>
</evidence>
<dbReference type="EMBL" id="AP014924">
    <property type="protein sequence ID" value="BAS28968.1"/>
    <property type="molecule type" value="Genomic_DNA"/>
</dbReference>
<reference evidence="10" key="1">
    <citation type="submission" date="2015-07" db="EMBL/GenBank/DDBJ databases">
        <title>Complete genome sequence and phylogenetic analysis of Limnochorda pilosa.</title>
        <authorList>
            <person name="Watanabe M."/>
            <person name="Kojima H."/>
            <person name="Fukui M."/>
        </authorList>
    </citation>
    <scope>NUCLEOTIDE SEQUENCE [LARGE SCALE GENOMIC DNA]</scope>
    <source>
        <strain evidence="10">HC45</strain>
    </source>
</reference>